<dbReference type="CDD" id="cd01335">
    <property type="entry name" value="Radical_SAM"/>
    <property type="match status" value="1"/>
</dbReference>
<keyword evidence="4" id="KW-0408">Iron</keyword>
<dbReference type="SUPFAM" id="SSF102114">
    <property type="entry name" value="Radical SAM enzymes"/>
    <property type="match status" value="1"/>
</dbReference>
<dbReference type="EMBL" id="SUTG01000030">
    <property type="protein sequence ID" value="MBE6512792.1"/>
    <property type="molecule type" value="Genomic_DNA"/>
</dbReference>
<dbReference type="SFLD" id="SFLDS00029">
    <property type="entry name" value="Radical_SAM"/>
    <property type="match status" value="1"/>
</dbReference>
<dbReference type="InterPro" id="IPR006638">
    <property type="entry name" value="Elp3/MiaA/NifB-like_rSAM"/>
</dbReference>
<gene>
    <name evidence="7" type="ORF">E7Z75_06595</name>
</gene>
<reference evidence="7" key="1">
    <citation type="submission" date="2019-04" db="EMBL/GenBank/DDBJ databases">
        <title>Evolution of Biomass-Degrading Anaerobic Consortia Revealed by Metagenomics.</title>
        <authorList>
            <person name="Peng X."/>
        </authorList>
    </citation>
    <scope>NUCLEOTIDE SEQUENCE</scope>
    <source>
        <strain evidence="7">SIG14</strain>
    </source>
</reference>
<dbReference type="PANTHER" id="PTHR43409:SF4">
    <property type="entry name" value="RADICAL SAM SUPERFAMILY PROTEIN"/>
    <property type="match status" value="1"/>
</dbReference>
<accession>A0A8T3VNE2</accession>
<keyword evidence="5" id="KW-0411">Iron-sulfur</keyword>
<evidence type="ECO:0000259" key="6">
    <source>
        <dbReference type="PROSITE" id="PS51918"/>
    </source>
</evidence>
<comment type="caution">
    <text evidence="7">The sequence shown here is derived from an EMBL/GenBank/DDBJ whole genome shotgun (WGS) entry which is preliminary data.</text>
</comment>
<evidence type="ECO:0000256" key="3">
    <source>
        <dbReference type="ARBA" id="ARBA00022723"/>
    </source>
</evidence>
<evidence type="ECO:0000313" key="7">
    <source>
        <dbReference type="EMBL" id="MBE6512792.1"/>
    </source>
</evidence>
<evidence type="ECO:0000313" key="8">
    <source>
        <dbReference type="Proteomes" id="UP000732619"/>
    </source>
</evidence>
<evidence type="ECO:0000256" key="1">
    <source>
        <dbReference type="ARBA" id="ARBA00001966"/>
    </source>
</evidence>
<keyword evidence="2" id="KW-0949">S-adenosyl-L-methionine</keyword>
<sequence>MHYTGPVYRPPPEADTPLLEVTYGCSWEKCSFCTMYHSQKFGISPLEDVEEDLKELSRYYPKDLKKIFLVNGDAFALPARKLLEIADLIHKYFPEIECIACYASIRNIKRKSIDDLKNLRKAGYNRLYIGLETAYEPTLEQMQKGYTKEDEYHELSRLKEVDMNYVALLMLGVAGRGNCIESAKQTAELLNEYKPVMIIPTSTSLEENTPLHDMVINGEFVEATERELVEEELTLIENLNMDDDCFFFGAHVHNLIRINYYFQFKEEMIEDLKRQVDRIEGMRPGFLDTVAKRGHL</sequence>
<dbReference type="Pfam" id="PF04055">
    <property type="entry name" value="Radical_SAM"/>
    <property type="match status" value="1"/>
</dbReference>
<dbReference type="SMART" id="SM00729">
    <property type="entry name" value="Elp3"/>
    <property type="match status" value="1"/>
</dbReference>
<dbReference type="GO" id="GO:0046872">
    <property type="term" value="F:metal ion binding"/>
    <property type="evidence" value="ECO:0007669"/>
    <property type="project" value="UniProtKB-KW"/>
</dbReference>
<dbReference type="GO" id="GO:0051536">
    <property type="term" value="F:iron-sulfur cluster binding"/>
    <property type="evidence" value="ECO:0007669"/>
    <property type="project" value="UniProtKB-KW"/>
</dbReference>
<dbReference type="AlphaFoldDB" id="A0A8T3VNE2"/>
<dbReference type="InterPro" id="IPR051198">
    <property type="entry name" value="BchE-like"/>
</dbReference>
<dbReference type="InterPro" id="IPR058240">
    <property type="entry name" value="rSAM_sf"/>
</dbReference>
<dbReference type="SFLD" id="SFLDG01082">
    <property type="entry name" value="B12-binding_domain_containing"/>
    <property type="match status" value="1"/>
</dbReference>
<name>A0A8T3VNE2_METOL</name>
<protein>
    <submittedName>
        <fullName evidence="7">Radical SAM protein</fullName>
    </submittedName>
</protein>
<organism evidence="7 8">
    <name type="scientific">Methanobrevibacter olleyae</name>
    <dbReference type="NCBI Taxonomy" id="294671"/>
    <lineage>
        <taxon>Archaea</taxon>
        <taxon>Methanobacteriati</taxon>
        <taxon>Methanobacteriota</taxon>
        <taxon>Methanomada group</taxon>
        <taxon>Methanobacteria</taxon>
        <taxon>Methanobacteriales</taxon>
        <taxon>Methanobacteriaceae</taxon>
        <taxon>Methanobrevibacter</taxon>
    </lineage>
</organism>
<dbReference type="Gene3D" id="3.20.20.70">
    <property type="entry name" value="Aldolase class I"/>
    <property type="match status" value="1"/>
</dbReference>
<comment type="cofactor">
    <cofactor evidence="1">
        <name>[4Fe-4S] cluster</name>
        <dbReference type="ChEBI" id="CHEBI:49883"/>
    </cofactor>
</comment>
<dbReference type="Proteomes" id="UP000732619">
    <property type="component" value="Unassembled WGS sequence"/>
</dbReference>
<feature type="domain" description="Radical SAM core" evidence="6">
    <location>
        <begin position="11"/>
        <end position="242"/>
    </location>
</feature>
<proteinExistence type="predicted"/>
<dbReference type="PANTHER" id="PTHR43409">
    <property type="entry name" value="ANAEROBIC MAGNESIUM-PROTOPORPHYRIN IX MONOMETHYL ESTER CYCLASE-RELATED"/>
    <property type="match status" value="1"/>
</dbReference>
<evidence type="ECO:0000256" key="2">
    <source>
        <dbReference type="ARBA" id="ARBA00022691"/>
    </source>
</evidence>
<dbReference type="InterPro" id="IPR013785">
    <property type="entry name" value="Aldolase_TIM"/>
</dbReference>
<dbReference type="PROSITE" id="PS51918">
    <property type="entry name" value="RADICAL_SAM"/>
    <property type="match status" value="1"/>
</dbReference>
<evidence type="ECO:0000256" key="4">
    <source>
        <dbReference type="ARBA" id="ARBA00023004"/>
    </source>
</evidence>
<dbReference type="GO" id="GO:0003824">
    <property type="term" value="F:catalytic activity"/>
    <property type="evidence" value="ECO:0007669"/>
    <property type="project" value="InterPro"/>
</dbReference>
<dbReference type="SFLD" id="SFLDG01095">
    <property type="entry name" value="Uncharacterised_Radical_SAM_Su"/>
    <property type="match status" value="1"/>
</dbReference>
<keyword evidence="3" id="KW-0479">Metal-binding</keyword>
<dbReference type="InterPro" id="IPR007197">
    <property type="entry name" value="rSAM"/>
</dbReference>
<evidence type="ECO:0000256" key="5">
    <source>
        <dbReference type="ARBA" id="ARBA00023014"/>
    </source>
</evidence>